<dbReference type="RefSeq" id="WP_102162302.1">
    <property type="nucleotide sequence ID" value="NZ_PNFZ01000004.1"/>
</dbReference>
<dbReference type="Proteomes" id="UP000235703">
    <property type="component" value="Unassembled WGS sequence"/>
</dbReference>
<comment type="caution">
    <text evidence="6">The sequence shown here is derived from an EMBL/GenBank/DDBJ whole genome shotgun (WGS) entry which is preliminary data.</text>
</comment>
<dbReference type="InterPro" id="IPR029063">
    <property type="entry name" value="SAM-dependent_MTases_sf"/>
</dbReference>
<dbReference type="OrthoDB" id="9786503at2"/>
<evidence type="ECO:0000313" key="7">
    <source>
        <dbReference type="Proteomes" id="UP000235703"/>
    </source>
</evidence>
<protein>
    <recommendedName>
        <fullName evidence="5">Methyltransferase domain-containing protein</fullName>
    </recommendedName>
</protein>
<evidence type="ECO:0000259" key="5">
    <source>
        <dbReference type="Pfam" id="PF13649"/>
    </source>
</evidence>
<dbReference type="Pfam" id="PF13649">
    <property type="entry name" value="Methyltransf_25"/>
    <property type="match status" value="1"/>
</dbReference>
<feature type="domain" description="Methyltransferase" evidence="5">
    <location>
        <begin position="59"/>
        <end position="149"/>
    </location>
</feature>
<dbReference type="PANTHER" id="PTHR43464">
    <property type="entry name" value="METHYLTRANSFERASE"/>
    <property type="match status" value="1"/>
</dbReference>
<keyword evidence="1" id="KW-0489">Methyltransferase</keyword>
<keyword evidence="3" id="KW-0949">S-adenosyl-L-methionine</keyword>
<evidence type="ECO:0000256" key="4">
    <source>
        <dbReference type="SAM" id="MobiDB-lite"/>
    </source>
</evidence>
<keyword evidence="7" id="KW-1185">Reference proteome</keyword>
<dbReference type="GO" id="GO:0032259">
    <property type="term" value="P:methylation"/>
    <property type="evidence" value="ECO:0007669"/>
    <property type="project" value="UniProtKB-KW"/>
</dbReference>
<proteinExistence type="predicted"/>
<evidence type="ECO:0000256" key="2">
    <source>
        <dbReference type="ARBA" id="ARBA00022679"/>
    </source>
</evidence>
<evidence type="ECO:0000256" key="3">
    <source>
        <dbReference type="ARBA" id="ARBA00022691"/>
    </source>
</evidence>
<gene>
    <name evidence="6" type="ORF">CJ198_09085</name>
</gene>
<sequence length="211" mass="22566">MDRDNRSMWNERWADHDSDVDGTDPNPEVEEAIAGLFPDASARPGGEERGNALATLKAIDLGSGAGRNTAPLARAGLQTTAIDFAPSAIARLCERAESEGWDESLIGITADLVPWMETTAERYDLVVAGYLHGIDTAITCAARLLAPGGQLLWILHAPESPHGPPPAVARPSAEEILAEASAVEFLTAVQVDTVVRDEQFTDLILTATRRD</sequence>
<organism evidence="6 7">
    <name type="scientific">Brevibacterium luteolum</name>
    <dbReference type="NCBI Taxonomy" id="199591"/>
    <lineage>
        <taxon>Bacteria</taxon>
        <taxon>Bacillati</taxon>
        <taxon>Actinomycetota</taxon>
        <taxon>Actinomycetes</taxon>
        <taxon>Micrococcales</taxon>
        <taxon>Brevibacteriaceae</taxon>
        <taxon>Brevibacterium</taxon>
    </lineage>
</organism>
<feature type="region of interest" description="Disordered" evidence="4">
    <location>
        <begin position="1"/>
        <end position="28"/>
    </location>
</feature>
<name>A0A2N6PGZ8_9MICO</name>
<dbReference type="CDD" id="cd02440">
    <property type="entry name" value="AdoMet_MTases"/>
    <property type="match status" value="1"/>
</dbReference>
<dbReference type="SUPFAM" id="SSF53335">
    <property type="entry name" value="S-adenosyl-L-methionine-dependent methyltransferases"/>
    <property type="match status" value="1"/>
</dbReference>
<dbReference type="EMBL" id="PNFZ01000004">
    <property type="protein sequence ID" value="PMB97958.1"/>
    <property type="molecule type" value="Genomic_DNA"/>
</dbReference>
<keyword evidence="2" id="KW-0808">Transferase</keyword>
<evidence type="ECO:0000313" key="6">
    <source>
        <dbReference type="EMBL" id="PMB97958.1"/>
    </source>
</evidence>
<dbReference type="Gene3D" id="3.40.50.150">
    <property type="entry name" value="Vaccinia Virus protein VP39"/>
    <property type="match status" value="1"/>
</dbReference>
<accession>A0A2N6PGZ8</accession>
<dbReference type="InterPro" id="IPR041698">
    <property type="entry name" value="Methyltransf_25"/>
</dbReference>
<dbReference type="AlphaFoldDB" id="A0A2N6PGZ8"/>
<reference evidence="6 7" key="1">
    <citation type="submission" date="2017-09" db="EMBL/GenBank/DDBJ databases">
        <title>Bacterial strain isolated from the female urinary microbiota.</title>
        <authorList>
            <person name="Thomas-White K."/>
            <person name="Kumar N."/>
            <person name="Forster S."/>
            <person name="Putonti C."/>
            <person name="Lawley T."/>
            <person name="Wolfe A.J."/>
        </authorList>
    </citation>
    <scope>NUCLEOTIDE SEQUENCE [LARGE SCALE GENOMIC DNA]</scope>
    <source>
        <strain evidence="6 7">UMB0680</strain>
    </source>
</reference>
<dbReference type="PANTHER" id="PTHR43464:SF19">
    <property type="entry name" value="UBIQUINONE BIOSYNTHESIS O-METHYLTRANSFERASE, MITOCHONDRIAL"/>
    <property type="match status" value="1"/>
</dbReference>
<evidence type="ECO:0000256" key="1">
    <source>
        <dbReference type="ARBA" id="ARBA00022603"/>
    </source>
</evidence>
<dbReference type="GO" id="GO:0008168">
    <property type="term" value="F:methyltransferase activity"/>
    <property type="evidence" value="ECO:0007669"/>
    <property type="project" value="UniProtKB-KW"/>
</dbReference>